<keyword evidence="7" id="KW-0325">Glycoprotein</keyword>
<dbReference type="GO" id="GO:0005788">
    <property type="term" value="C:endoplasmic reticulum lumen"/>
    <property type="evidence" value="ECO:0007669"/>
    <property type="project" value="UniProtKB-SubCell"/>
</dbReference>
<comment type="similarity">
    <text evidence="2">Belongs to the ClpA/ClpB family. Torsin subfamily.</text>
</comment>
<keyword evidence="5" id="KW-0256">Endoplasmic reticulum</keyword>
<evidence type="ECO:0000256" key="2">
    <source>
        <dbReference type="ARBA" id="ARBA00006235"/>
    </source>
</evidence>
<sequence length="282" mass="32754">MGRLQDQDLDHRLRTQLYGQHIVVDTVVRSIHGHLKYGTPEKALVLSFHGLTGCGKNYVSRIIAEVLYPSGMNSIHVNLIHAPSTFPHERQIPMYMDQLRDWIRGNATKCERNVFVLDEIEKMPPGLIGIIKPFLDHYQHIEGIDYRKNIFIFLSNTGGREITEYVLQQWRKGRSREDIKLVELEDILTRIAFNKEGGLWHTELIDHNLISAFIPFLPLERKHVMMCIEDDLHNKHLPVTKDFIKTVADHMKYIPEDVKLYSATGCKRVSEKVNLLTEHDEL</sequence>
<dbReference type="AlphaFoldDB" id="A0AAD9MWD4"/>
<evidence type="ECO:0000313" key="9">
    <source>
        <dbReference type="EMBL" id="KAK2147910.1"/>
    </source>
</evidence>
<dbReference type="Gene3D" id="3.40.50.300">
    <property type="entry name" value="P-loop containing nucleotide triphosphate hydrolases"/>
    <property type="match status" value="1"/>
</dbReference>
<dbReference type="SUPFAM" id="SSF52540">
    <property type="entry name" value="P-loop containing nucleoside triphosphate hydrolases"/>
    <property type="match status" value="1"/>
</dbReference>
<evidence type="ECO:0000256" key="7">
    <source>
        <dbReference type="ARBA" id="ARBA00023180"/>
    </source>
</evidence>
<evidence type="ECO:0000259" key="8">
    <source>
        <dbReference type="Pfam" id="PF21376"/>
    </source>
</evidence>
<dbReference type="GO" id="GO:0016887">
    <property type="term" value="F:ATP hydrolysis activity"/>
    <property type="evidence" value="ECO:0007669"/>
    <property type="project" value="InterPro"/>
</dbReference>
<dbReference type="InterPro" id="IPR010448">
    <property type="entry name" value="Torsin"/>
</dbReference>
<dbReference type="PANTHER" id="PTHR10760:SF2">
    <property type="entry name" value="LD13476P-RELATED"/>
    <property type="match status" value="1"/>
</dbReference>
<reference evidence="9" key="1">
    <citation type="journal article" date="2023" name="Mol. Biol. Evol.">
        <title>Third-Generation Sequencing Reveals the Adaptive Role of the Epigenome in Three Deep-Sea Polychaetes.</title>
        <authorList>
            <person name="Perez M."/>
            <person name="Aroh O."/>
            <person name="Sun Y."/>
            <person name="Lan Y."/>
            <person name="Juniper S.K."/>
            <person name="Young C.R."/>
            <person name="Angers B."/>
            <person name="Qian P.Y."/>
        </authorList>
    </citation>
    <scope>NUCLEOTIDE SEQUENCE</scope>
    <source>
        <strain evidence="9">P08H-3</strain>
    </source>
</reference>
<dbReference type="InterPro" id="IPR027417">
    <property type="entry name" value="P-loop_NTPase"/>
</dbReference>
<dbReference type="PANTHER" id="PTHR10760">
    <property type="entry name" value="TORSIN"/>
    <property type="match status" value="1"/>
</dbReference>
<evidence type="ECO:0000313" key="10">
    <source>
        <dbReference type="Proteomes" id="UP001208570"/>
    </source>
</evidence>
<dbReference type="InterPro" id="IPR049337">
    <property type="entry name" value="TOR1A_C"/>
</dbReference>
<comment type="caution">
    <text evidence="9">The sequence shown here is derived from an EMBL/GenBank/DDBJ whole genome shotgun (WGS) entry which is preliminary data.</text>
</comment>
<protein>
    <recommendedName>
        <fullName evidence="8">Torsin-1A C-terminal domain-containing protein</fullName>
    </recommendedName>
</protein>
<keyword evidence="4" id="KW-0547">Nucleotide-binding</keyword>
<evidence type="ECO:0000256" key="1">
    <source>
        <dbReference type="ARBA" id="ARBA00004319"/>
    </source>
</evidence>
<name>A0AAD9MWD4_9ANNE</name>
<keyword evidence="6" id="KW-0067">ATP-binding</keyword>
<evidence type="ECO:0000256" key="3">
    <source>
        <dbReference type="ARBA" id="ARBA00022729"/>
    </source>
</evidence>
<evidence type="ECO:0000256" key="4">
    <source>
        <dbReference type="ARBA" id="ARBA00022741"/>
    </source>
</evidence>
<dbReference type="FunFam" id="3.40.50.300:FF:002276">
    <property type="entry name" value="Torsin, putative"/>
    <property type="match status" value="1"/>
</dbReference>
<dbReference type="GO" id="GO:0005524">
    <property type="term" value="F:ATP binding"/>
    <property type="evidence" value="ECO:0007669"/>
    <property type="project" value="UniProtKB-KW"/>
</dbReference>
<evidence type="ECO:0000256" key="5">
    <source>
        <dbReference type="ARBA" id="ARBA00022824"/>
    </source>
</evidence>
<proteinExistence type="inferred from homology"/>
<dbReference type="Pfam" id="PF06309">
    <property type="entry name" value="Torsin"/>
    <property type="match status" value="1"/>
</dbReference>
<evidence type="ECO:0000256" key="6">
    <source>
        <dbReference type="ARBA" id="ARBA00022840"/>
    </source>
</evidence>
<feature type="domain" description="Torsin-1A C-terminal" evidence="8">
    <location>
        <begin position="219"/>
        <end position="273"/>
    </location>
</feature>
<dbReference type="Proteomes" id="UP001208570">
    <property type="component" value="Unassembled WGS sequence"/>
</dbReference>
<keyword evidence="10" id="KW-1185">Reference proteome</keyword>
<dbReference type="EMBL" id="JAODUP010000529">
    <property type="protein sequence ID" value="KAK2147910.1"/>
    <property type="molecule type" value="Genomic_DNA"/>
</dbReference>
<accession>A0AAD9MWD4</accession>
<keyword evidence="3" id="KW-0732">Signal</keyword>
<organism evidence="9 10">
    <name type="scientific">Paralvinella palmiformis</name>
    <dbReference type="NCBI Taxonomy" id="53620"/>
    <lineage>
        <taxon>Eukaryota</taxon>
        <taxon>Metazoa</taxon>
        <taxon>Spiralia</taxon>
        <taxon>Lophotrochozoa</taxon>
        <taxon>Annelida</taxon>
        <taxon>Polychaeta</taxon>
        <taxon>Sedentaria</taxon>
        <taxon>Canalipalpata</taxon>
        <taxon>Terebellida</taxon>
        <taxon>Terebelliformia</taxon>
        <taxon>Alvinellidae</taxon>
        <taxon>Paralvinella</taxon>
    </lineage>
</organism>
<gene>
    <name evidence="9" type="ORF">LSH36_529g00032</name>
</gene>
<comment type="subcellular location">
    <subcellularLocation>
        <location evidence="1">Endoplasmic reticulum lumen</location>
    </subcellularLocation>
</comment>
<dbReference type="PRINTS" id="PR00300">
    <property type="entry name" value="CLPPROTEASEA"/>
</dbReference>
<dbReference type="Pfam" id="PF21376">
    <property type="entry name" value="TOR1A_C"/>
    <property type="match status" value="1"/>
</dbReference>
<dbReference type="InterPro" id="IPR001270">
    <property type="entry name" value="ClpA/B"/>
</dbReference>